<dbReference type="Proteomes" id="UP001146793">
    <property type="component" value="Unassembled WGS sequence"/>
</dbReference>
<evidence type="ECO:0000259" key="2">
    <source>
        <dbReference type="Pfam" id="PF16201"/>
    </source>
</evidence>
<feature type="domain" description="URB1 C-terminal" evidence="2">
    <location>
        <begin position="1545"/>
        <end position="1734"/>
    </location>
</feature>
<dbReference type="GO" id="GO:0005730">
    <property type="term" value="C:nucleolus"/>
    <property type="evidence" value="ECO:0007669"/>
    <property type="project" value="TreeGrafter"/>
</dbReference>
<evidence type="ECO:0000313" key="4">
    <source>
        <dbReference type="Proteomes" id="UP001146793"/>
    </source>
</evidence>
<dbReference type="InterPro" id="IPR032436">
    <property type="entry name" value="URB1_C"/>
</dbReference>
<evidence type="ECO:0000313" key="3">
    <source>
        <dbReference type="EMBL" id="KAJ3427131.1"/>
    </source>
</evidence>
<feature type="compositionally biased region" description="Basic and acidic residues" evidence="1">
    <location>
        <begin position="1250"/>
        <end position="1264"/>
    </location>
</feature>
<feature type="compositionally biased region" description="Basic and acidic residues" evidence="1">
    <location>
        <begin position="1282"/>
        <end position="1294"/>
    </location>
</feature>
<name>A0AAV7YE06_9EUKA</name>
<accession>A0AAV7YE06</accession>
<dbReference type="GO" id="GO:0000463">
    <property type="term" value="P:maturation of LSU-rRNA from tricistronic rRNA transcript (SSU-rRNA, 5.8S rRNA, LSU-rRNA)"/>
    <property type="evidence" value="ECO:0007669"/>
    <property type="project" value="TreeGrafter"/>
</dbReference>
<feature type="compositionally biased region" description="Acidic residues" evidence="1">
    <location>
        <begin position="1265"/>
        <end position="1281"/>
    </location>
</feature>
<dbReference type="PANTHER" id="PTHR13500">
    <property type="entry name" value="NUCLEOLAR PRERIBOSOMAL-ASSOCIATED PROTEIN 1"/>
    <property type="match status" value="1"/>
</dbReference>
<dbReference type="EMBL" id="JANTQA010000063">
    <property type="protein sequence ID" value="KAJ3427131.1"/>
    <property type="molecule type" value="Genomic_DNA"/>
</dbReference>
<protein>
    <submittedName>
        <fullName evidence="3">NUCLEOLAR PRERIBOSOMAL-ASSOCIATED PROTEIN</fullName>
    </submittedName>
</protein>
<evidence type="ECO:0000256" key="1">
    <source>
        <dbReference type="SAM" id="MobiDB-lite"/>
    </source>
</evidence>
<organism evidence="3 4">
    <name type="scientific">Anaeramoeba flamelloides</name>
    <dbReference type="NCBI Taxonomy" id="1746091"/>
    <lineage>
        <taxon>Eukaryota</taxon>
        <taxon>Metamonada</taxon>
        <taxon>Anaeramoebidae</taxon>
        <taxon>Anaeramoeba</taxon>
    </lineage>
</organism>
<dbReference type="InterPro" id="IPR039844">
    <property type="entry name" value="URB1"/>
</dbReference>
<proteinExistence type="predicted"/>
<dbReference type="PANTHER" id="PTHR13500:SF0">
    <property type="entry name" value="NUCLEOLAR PRE-RIBOSOMAL-ASSOCIATED PROTEIN 1"/>
    <property type="match status" value="1"/>
</dbReference>
<feature type="region of interest" description="Disordered" evidence="1">
    <location>
        <begin position="1238"/>
        <end position="1298"/>
    </location>
</feature>
<feature type="compositionally biased region" description="Acidic residues" evidence="1">
    <location>
        <begin position="1933"/>
        <end position="1953"/>
    </location>
</feature>
<dbReference type="Pfam" id="PF16201">
    <property type="entry name" value="NopRA1"/>
    <property type="match status" value="1"/>
</dbReference>
<comment type="caution">
    <text evidence="3">The sequence shown here is derived from an EMBL/GenBank/DDBJ whole genome shotgun (WGS) entry which is preliminary data.</text>
</comment>
<gene>
    <name evidence="3" type="ORF">M0812_26711</name>
</gene>
<reference evidence="3" key="1">
    <citation type="submission" date="2022-08" db="EMBL/GenBank/DDBJ databases">
        <title>Novel sulphate-reducing endosymbionts in the free-living metamonad Anaeramoeba.</title>
        <authorList>
            <person name="Jerlstrom-Hultqvist J."/>
            <person name="Cepicka I."/>
            <person name="Gallot-Lavallee L."/>
            <person name="Salas-Leiva D."/>
            <person name="Curtis B.A."/>
            <person name="Zahonova K."/>
            <person name="Pipaliya S."/>
            <person name="Dacks J."/>
            <person name="Roger A.J."/>
        </authorList>
    </citation>
    <scope>NUCLEOTIDE SEQUENCE</scope>
    <source>
        <strain evidence="3">Busselton2</strain>
    </source>
</reference>
<dbReference type="GO" id="GO:0000466">
    <property type="term" value="P:maturation of 5.8S rRNA from tricistronic rRNA transcript (SSU-rRNA, 5.8S rRNA, LSU-rRNA)"/>
    <property type="evidence" value="ECO:0007669"/>
    <property type="project" value="TreeGrafter"/>
</dbReference>
<sequence length="2068" mass="244967">MNIYQTIALNLNSKDFDKNKEAIKLFLQGSTETNFIIEYCKLSPKLVELFNLWDRLIKNKRDHSEFFEKIFQILSRILQALPINSRTLTHIPRSILGKRKFVLLNLSKKRESKYPLSSINLLTSLIRTRPSLIKQVIGLFKTCLINVHQQTKINNKINIIKLGQKGYDESDQHLQEQIILFVILVLKTNNGELIASMMSLRAPWFYLINCLSHVTYELFVEFLNALDETILSGNYESTISRKIKNQFFTTKFIDQLAELNNYLKNSKLNDLLIRLNKTIIRVLSSTRYGIMSNPSLTITNKKYRNQRAFKFLNQLLQNHNSTNDHQNQLIYNILENCYDLILPFFNRLSLPNVFSIFKMGNMESTDKEDNAKIEKEYRKKKSIKNILKLIILLMKNLSYPKFITLNIDDPINFLLPKCIQKNILVKSFSHPEFPNCDKILLILTLFFEKLNKIPIIVSENFLLNRVPDPSLIFMLFDKIQKIINQRNKSEKLNNKNDNDDSKDKSNTAIIDFGAVSMKILLGYYQYLPNNLKKYKIDFTKILPSNLHNITDLHWGQCLRVLSKFLINNERIDYFWKKDTRNGLFYRYFEKICSNGKFQNINSTAILIEMIYNTNLFKYISNPLNEIELIINLLLHEKFSKKNQNLILLNFYIDCIRFTRSNYSDIIKQMKDIFKRESNFPISPVLFSAIELSQNKNENIINNFMSSILFIIFNTNMMNNNNSNNNSSNNNNNDNNNNNNNNNDYLRLFKYIFNVKNLTNDFKHLLNLINKELLINNNDLNKFNNLIKFENFLFNKERLTNKKEINLIEYIVSFLIFDNKNEKKVLKTKLKKSTNFEKYISLKLLINNFILKYNNSKVDNKKIKSCINLLFQLINSFKNESKKYKKYMGNEHKFLKMKDDLKNKSLSLLFESKFLIIFIKTKKIKIIKKIIKLLKLTNSLDLKNTKLIENLNNIYINLFKYINFDNINKEITSMKDLIPMEIIRNLIQIEFINKEQEDKEKVKRANNQKKLIEFLINCYILNENKKSIQNLFTIDQFQNILAQILKKTQLIDENLLLKFILVLITNDPKFKIYFSKRIIKYCLRNNNKLKMRIIKKIINYNSKYQEIIKKYLIINNNQFSKLFLKIKNANYLIKILFSLKNTINKTNWDILFNELIKKIQINKFKNVKLKYLSIIIMNKNSLKEDDFFIQLKKNTEYISSMYEYTFYQNLLSYKEFSLILNNTLNLLLSNKLIFNNNKNDDNEDENQNQMDIERENVKESKKESDIYIDSDSDNDNDSESESGNDKKTSNDEMQKKINKKKKENLEFENELLRKLMSEDQKIFKKISSNLRIKKKIIELFKLGLKNRLVNSKVLQFFSKLITFSYKNHKDSKDLEMIFQLLTGHSKFITELLRNKEVIIELLLSIIENSRNKIWINSPLLKILLRVYNCTLSKSDLTIFHIFQLFENEGKYLSKFNYNFGKIIDPHSLINNSSNIKPNISRNRVNFTLKNFPIDKKLLIPKYSGFQMSRKLQFTKIYDPSYFLPLYYHLISHLTLPIKTMVKTGSLELSIMALSSNDVEMRKLGYLLLQKLEKINKRRKPQFEFKFTLKVLFFLLKNLVTEPYKQLPHLVCSLIVSSIPILLKPDHPFFRQLSHLFIKKAVFSFDQSFFLYFFQSKSVEESNQVEWILKTILYGIKTRNDYLFLKKQKIFQLMLLYFNSKNSNSITRTLILGIVEQAIVRKDIQKDFINDMSIISFLTSLLSMRSDLWTWYMAITLLETIVKIDKLKNQFFFITNTLIQFLQSNPDRFLPLSKEQSSFIQKRRFDHNSSNKSILDNSLPSDNSNKDLNANDILKKLNKKKKNDNLMFSIKNFSILEIIELIEKEELSLDDEILKSLVKEKIINIFNLVSTLHNCIFYFSPDQLNYLIKICSNTKQIIPVIMKNSFSQIIIDDDVNDDGDDENEDDDDDENDENENENHCDEQGNQLFEFFLLILNNLNKFDCLVGLSSLTNLITLVPKQIWFKFQSKIFMSIFQISDKILLRQKNVEIIQQFNIFLIQILKKFNIDHKKYDLENENTDKLTLKLLTLLK</sequence>
<feature type="region of interest" description="Disordered" evidence="1">
    <location>
        <begin position="1933"/>
        <end position="1958"/>
    </location>
</feature>